<dbReference type="Pfam" id="PF13374">
    <property type="entry name" value="TPR_10"/>
    <property type="match status" value="2"/>
</dbReference>
<dbReference type="PANTHER" id="PTHR46082">
    <property type="entry name" value="ATP/GTP-BINDING PROTEIN-RELATED"/>
    <property type="match status" value="1"/>
</dbReference>
<accession>S4MHQ9</accession>
<dbReference type="PANTHER" id="PTHR46082:SF6">
    <property type="entry name" value="AAA+ ATPASE DOMAIN-CONTAINING PROTEIN-RELATED"/>
    <property type="match status" value="1"/>
</dbReference>
<evidence type="ECO:0000256" key="1">
    <source>
        <dbReference type="SAM" id="MobiDB-lite"/>
    </source>
</evidence>
<reference evidence="2 3" key="1">
    <citation type="submission" date="2013-02" db="EMBL/GenBank/DDBJ databases">
        <title>Draft Genome Sequence of Streptomyces afghaniensis, Which Produces Compounds of the Julimycin B-Complex.</title>
        <authorList>
            <person name="Gruening B.A."/>
            <person name="Praeg A."/>
            <person name="Erxleben A."/>
            <person name="Guenther S."/>
            <person name="Fiedler H.-P."/>
            <person name="Goodfellow M."/>
            <person name="Mueller M."/>
        </authorList>
    </citation>
    <scope>NUCLEOTIDE SEQUENCE [LARGE SCALE GENOMIC DNA]</scope>
    <source>
        <strain evidence="2 3">772</strain>
    </source>
</reference>
<evidence type="ECO:0008006" key="4">
    <source>
        <dbReference type="Google" id="ProtNLM"/>
    </source>
</evidence>
<proteinExistence type="predicted"/>
<sequence length="1328" mass="144913">MGGDAGQVVTGDGAAAVHVENIERAVLLPKEAFAQAAYHERSAAAAFPSHVDLTSIPLAVPQRRVAADRLRGRDGLVRALTGDIGRHVGDRSDDRRVHVLTGLGGCGKTTVALEVAHRLSPMAGHVWWVSAADRESLWGALHAVAFDAGADSGEFVRAHAADVLWKRLNALTEPWLLVLDNVDDPSFLSARSQPLARGVGWLRPPGTPHGTVLVTSRESRRERWAPWIQLLPVDVLDIDDGARILLDLAPDAGDEQEAKKLARHLGGLPLALDLAGSYLALAADEPWPVPGTPETFAEYRRDFDGRIAEMAADPDSSLGEAEQARRAILTTWEISLDLLHDQGNDLARPLLRLLSALGPAPIPHQQLLDPELLATCDLFPTPTDKRIQAALKGLSGLRLVSLQSVSPEPGRGESSDADIRRKLDIHPLVRASNRAHADFTTHTGKLLGLVTALLERAVSPLEPDNPTHWRRWRHFAPHCTAPLHLLELVGSVPDDVTVAATEPALRAAQSRNFLGLYSLAVTELSTVVALRESRLGPDHPATIESRLSLALALRDDAQFRESEAVYTAIAEACERTLPSDHPYLQSARGGRARVLCALGQPDVAEKDLRAVLAIRLREPGPHSRKTLRTRYDIATVLHMRGLLRESADEMREIRRAGRELFGHRDPLTLAVGASLTRVLRDAGELDEAECVGAEVVADSVSLLGSAHPDTLIARHEQARIMRDKGRLAEAEAEFAEIWKINKRRFGEDHPDAVASRHELATTLHLLGRPTEAADHFRAVLDANVRLLGEEHPDARTSSRNLALVLNGANEEDDARMALDEALAADSDEPAPDVRRILERFARPRQSKSGEGPGGGGYSAGGYSYPPHPRSRPVLSYRSQSRFKDKSTVPTIDTRIRPDTLRALAAGRETRSGVEKLCAHQRKIRVLALREILAWYARSDGAPWIRQVRALLVEADQADPVLMDKLLLHPGTGRWMSRTLRALEDDSAKADPGHLRALAATAGINAELSFTLRIPVHEGLAVLPTLGFADLGTDRHTTEADVVAENGRRCVRAAGKEVRLPTSLEAGSPGWHPMRRIEARTAGETLRVCLDDIDPYRVVDPGMAPRPLTPEQADRWQELLGAAWNLLNHTDGVDAGALAAALTTLTPQAPASGGAPASLTSSDAYGGIVLTEPEDALQLAVTLVHEVRHMKLHALLDMVSLHSEQDGEEELFYAPWRDDPRPFDGLFQGVFAFFGVAEFWHGRCLRSTGDDLRRAQFELAYWRIQVWEAFTVVRSSPRLTDTGRQFVAAMAESAAAWRAEPAVPADVAAAARAAALAHRDRWEQLHGRP</sequence>
<protein>
    <recommendedName>
        <fullName evidence="4">NB-ARC domain-containing protein</fullName>
    </recommendedName>
</protein>
<feature type="compositionally biased region" description="Gly residues" evidence="1">
    <location>
        <begin position="850"/>
        <end position="859"/>
    </location>
</feature>
<organism evidence="2 3">
    <name type="scientific">Streptomyces afghaniensis 772</name>
    <dbReference type="NCBI Taxonomy" id="1283301"/>
    <lineage>
        <taxon>Bacteria</taxon>
        <taxon>Bacillati</taxon>
        <taxon>Actinomycetota</taxon>
        <taxon>Actinomycetes</taxon>
        <taxon>Kitasatosporales</taxon>
        <taxon>Streptomycetaceae</taxon>
        <taxon>Streptomyces</taxon>
    </lineage>
</organism>
<dbReference type="InterPro" id="IPR053137">
    <property type="entry name" value="NLR-like"/>
</dbReference>
<dbReference type="SUPFAM" id="SSF52540">
    <property type="entry name" value="P-loop containing nucleoside triphosphate hydrolases"/>
    <property type="match status" value="1"/>
</dbReference>
<evidence type="ECO:0000313" key="3">
    <source>
        <dbReference type="Proteomes" id="UP000015001"/>
    </source>
</evidence>
<dbReference type="InterPro" id="IPR027417">
    <property type="entry name" value="P-loop_NTPase"/>
</dbReference>
<evidence type="ECO:0000313" key="2">
    <source>
        <dbReference type="EMBL" id="EPJ35115.1"/>
    </source>
</evidence>
<dbReference type="InterPro" id="IPR011990">
    <property type="entry name" value="TPR-like_helical_dom_sf"/>
</dbReference>
<dbReference type="PATRIC" id="fig|1283301.3.peg.7766"/>
<dbReference type="Gene3D" id="3.40.50.300">
    <property type="entry name" value="P-loop containing nucleotide triphosphate hydrolases"/>
    <property type="match status" value="1"/>
</dbReference>
<dbReference type="Gene3D" id="1.25.40.10">
    <property type="entry name" value="Tetratricopeptide repeat domain"/>
    <property type="match status" value="2"/>
</dbReference>
<keyword evidence="3" id="KW-1185">Reference proteome</keyword>
<name>S4MHQ9_9ACTN</name>
<comment type="caution">
    <text evidence="2">The sequence shown here is derived from an EMBL/GenBank/DDBJ whole genome shotgun (WGS) entry which is preliminary data.</text>
</comment>
<dbReference type="EMBL" id="AOPY01001658">
    <property type="protein sequence ID" value="EPJ35115.1"/>
    <property type="molecule type" value="Genomic_DNA"/>
</dbReference>
<dbReference type="SUPFAM" id="SSF48452">
    <property type="entry name" value="TPR-like"/>
    <property type="match status" value="2"/>
</dbReference>
<gene>
    <name evidence="2" type="ORF">STAFG_7828</name>
</gene>
<dbReference type="Pfam" id="PF13424">
    <property type="entry name" value="TPR_12"/>
    <property type="match status" value="2"/>
</dbReference>
<feature type="region of interest" description="Disordered" evidence="1">
    <location>
        <begin position="839"/>
        <end position="874"/>
    </location>
</feature>
<dbReference type="PRINTS" id="PR00364">
    <property type="entry name" value="DISEASERSIST"/>
</dbReference>
<dbReference type="HOGENOM" id="CLU_259271_0_0_11"/>
<dbReference type="NCBIfam" id="TIGR04267">
    <property type="entry name" value="mod_HExxH"/>
    <property type="match status" value="1"/>
</dbReference>
<dbReference type="Proteomes" id="UP000015001">
    <property type="component" value="Unassembled WGS sequence"/>
</dbReference>
<dbReference type="InterPro" id="IPR026337">
    <property type="entry name" value="AKG_HExxH"/>
</dbReference>